<dbReference type="PANTHER" id="PTHR33602">
    <property type="entry name" value="REGULATORY PROTEIN RECX FAMILY PROTEIN"/>
    <property type="match status" value="1"/>
</dbReference>
<dbReference type="EMBL" id="MGDE01000118">
    <property type="protein sequence ID" value="OGL45726.1"/>
    <property type="molecule type" value="Genomic_DNA"/>
</dbReference>
<dbReference type="Gene3D" id="1.10.10.10">
    <property type="entry name" value="Winged helix-like DNA-binding domain superfamily/Winged helix DNA-binding domain"/>
    <property type="match status" value="2"/>
</dbReference>
<dbReference type="GO" id="GO:0005737">
    <property type="term" value="C:cytoplasm"/>
    <property type="evidence" value="ECO:0007669"/>
    <property type="project" value="UniProtKB-SubCell"/>
</dbReference>
<name>A0A1F7RVY7_9BACT</name>
<feature type="domain" description="RecX third three-helical" evidence="6">
    <location>
        <begin position="111"/>
        <end position="157"/>
    </location>
</feature>
<accession>A0A1F7RVY7</accession>
<comment type="similarity">
    <text evidence="2 5">Belongs to the RecX family.</text>
</comment>
<evidence type="ECO:0000313" key="8">
    <source>
        <dbReference type="Proteomes" id="UP000178797"/>
    </source>
</evidence>
<evidence type="ECO:0000256" key="5">
    <source>
        <dbReference type="HAMAP-Rule" id="MF_01114"/>
    </source>
</evidence>
<evidence type="ECO:0000256" key="1">
    <source>
        <dbReference type="ARBA" id="ARBA00004496"/>
    </source>
</evidence>
<evidence type="ECO:0000256" key="4">
    <source>
        <dbReference type="ARBA" id="ARBA00022490"/>
    </source>
</evidence>
<dbReference type="InterPro" id="IPR036388">
    <property type="entry name" value="WH-like_DNA-bd_sf"/>
</dbReference>
<dbReference type="GO" id="GO:0006282">
    <property type="term" value="P:regulation of DNA repair"/>
    <property type="evidence" value="ECO:0007669"/>
    <property type="project" value="UniProtKB-UniRule"/>
</dbReference>
<keyword evidence="4 5" id="KW-0963">Cytoplasm</keyword>
<protein>
    <recommendedName>
        <fullName evidence="3 5">Regulatory protein RecX</fullName>
    </recommendedName>
</protein>
<evidence type="ECO:0000256" key="3">
    <source>
        <dbReference type="ARBA" id="ARBA00018111"/>
    </source>
</evidence>
<comment type="function">
    <text evidence="5">Modulates RecA activity.</text>
</comment>
<evidence type="ECO:0000313" key="7">
    <source>
        <dbReference type="EMBL" id="OGL45726.1"/>
    </source>
</evidence>
<comment type="caution">
    <text evidence="7">The sequence shown here is derived from an EMBL/GenBank/DDBJ whole genome shotgun (WGS) entry which is preliminary data.</text>
</comment>
<dbReference type="InterPro" id="IPR003783">
    <property type="entry name" value="Regulatory_RecX"/>
</dbReference>
<dbReference type="InterPro" id="IPR053925">
    <property type="entry name" value="RecX_HTH_3rd"/>
</dbReference>
<proteinExistence type="inferred from homology"/>
<evidence type="ECO:0000259" key="6">
    <source>
        <dbReference type="Pfam" id="PF21981"/>
    </source>
</evidence>
<dbReference type="HAMAP" id="MF_01114">
    <property type="entry name" value="RecX"/>
    <property type="match status" value="1"/>
</dbReference>
<organism evidence="7 8">
    <name type="scientific">Candidatus Schekmanbacteria bacterium RBG_16_38_10</name>
    <dbReference type="NCBI Taxonomy" id="1817879"/>
    <lineage>
        <taxon>Bacteria</taxon>
        <taxon>Candidatus Schekmaniibacteriota</taxon>
    </lineage>
</organism>
<reference evidence="7 8" key="1">
    <citation type="journal article" date="2016" name="Nat. Commun.">
        <title>Thousands of microbial genomes shed light on interconnected biogeochemical processes in an aquifer system.</title>
        <authorList>
            <person name="Anantharaman K."/>
            <person name="Brown C.T."/>
            <person name="Hug L.A."/>
            <person name="Sharon I."/>
            <person name="Castelle C.J."/>
            <person name="Probst A.J."/>
            <person name="Thomas B.C."/>
            <person name="Singh A."/>
            <person name="Wilkins M.J."/>
            <person name="Karaoz U."/>
            <person name="Brodie E.L."/>
            <person name="Williams K.H."/>
            <person name="Hubbard S.S."/>
            <person name="Banfield J.F."/>
        </authorList>
    </citation>
    <scope>NUCLEOTIDE SEQUENCE [LARGE SCALE GENOMIC DNA]</scope>
</reference>
<evidence type="ECO:0000256" key="2">
    <source>
        <dbReference type="ARBA" id="ARBA00009695"/>
    </source>
</evidence>
<dbReference type="Proteomes" id="UP000178797">
    <property type="component" value="Unassembled WGS sequence"/>
</dbReference>
<comment type="subcellular location">
    <subcellularLocation>
        <location evidence="1 5">Cytoplasm</location>
    </subcellularLocation>
</comment>
<dbReference type="PANTHER" id="PTHR33602:SF1">
    <property type="entry name" value="REGULATORY PROTEIN RECX FAMILY PROTEIN"/>
    <property type="match status" value="1"/>
</dbReference>
<dbReference type="Pfam" id="PF21981">
    <property type="entry name" value="RecX_HTH3"/>
    <property type="match status" value="1"/>
</dbReference>
<dbReference type="AlphaFoldDB" id="A0A1F7RVY7"/>
<sequence>MGYKQIRALKQIKGTQKLFNYACYWLDRYPCSVLKLKERLLKKCSSEEIIDEVISRLKELDYLNDKKLASNVISTYLKKGYGKNRINTKLYEKKIFDKEILKSAWEEFSPEDENEKIMEVIEKRVDRYDIKEAKGKKALIVYLFQRGFEYDCIMEALRKKKIL</sequence>
<gene>
    <name evidence="5" type="primary">recX</name>
    <name evidence="7" type="ORF">A2W05_01450</name>
</gene>